<dbReference type="Proteomes" id="UP001525379">
    <property type="component" value="Unassembled WGS sequence"/>
</dbReference>
<feature type="region of interest" description="Disordered" evidence="1">
    <location>
        <begin position="319"/>
        <end position="377"/>
    </location>
</feature>
<sequence>MNHFDEAKARRPKHAAEPDITPREQDDRSFSDGRILLVAFKGWNDAGDAATEAARHVQERLIESSERVWVCDDERFFDYSLHRPIVRFAEGGERELVWPSVTMTGPRDLESARAASIAVDAEMSVSGENSNIFVLTGIEPTLNWKSFVECLFEAIDYFEIDRIILTGALLADTPHTRPTTVYASSEHPGVREELGVSRSDYEGPTGMLGLISSAAYAVGIPCVSYWAAVPHYVNTTPSPKATTALLDKLEEVLDLTISRGELVEEAQRWQEAVNVIASQDDDLREYIRVLEHTYDTVEAPEASGEAIAREFERYLEQSANTTKSTGSASHPSARLDAGSVVSAREDTADEPGDEGDSQDTDPSSNPDGEPESDDERG</sequence>
<gene>
    <name evidence="2" type="ORF">M3D15_05885</name>
</gene>
<keyword evidence="3" id="KW-1185">Reference proteome</keyword>
<evidence type="ECO:0000313" key="2">
    <source>
        <dbReference type="EMBL" id="MCT2042863.1"/>
    </source>
</evidence>
<evidence type="ECO:0000313" key="3">
    <source>
        <dbReference type="Proteomes" id="UP001525379"/>
    </source>
</evidence>
<dbReference type="InterPro" id="IPR038389">
    <property type="entry name" value="PSMG2_sf"/>
</dbReference>
<proteinExistence type="predicted"/>
<name>A0ABT2HX21_9MICO</name>
<comment type="caution">
    <text evidence="2">The sequence shown here is derived from an EMBL/GenBank/DDBJ whole genome shotgun (WGS) entry which is preliminary data.</text>
</comment>
<feature type="region of interest" description="Disordered" evidence="1">
    <location>
        <begin position="1"/>
        <end position="28"/>
    </location>
</feature>
<dbReference type="Gene3D" id="3.40.50.10900">
    <property type="entry name" value="PAC-like subunit"/>
    <property type="match status" value="1"/>
</dbReference>
<dbReference type="EMBL" id="JALXSQ010000018">
    <property type="protein sequence ID" value="MCT2042863.1"/>
    <property type="molecule type" value="Genomic_DNA"/>
</dbReference>
<dbReference type="Pfam" id="PF09754">
    <property type="entry name" value="PAC2"/>
    <property type="match status" value="1"/>
</dbReference>
<evidence type="ECO:0000256" key="1">
    <source>
        <dbReference type="SAM" id="MobiDB-lite"/>
    </source>
</evidence>
<dbReference type="InterPro" id="IPR019151">
    <property type="entry name" value="Proteasome_assmbl_chaperone_2"/>
</dbReference>
<feature type="compositionally biased region" description="Acidic residues" evidence="1">
    <location>
        <begin position="368"/>
        <end position="377"/>
    </location>
</feature>
<feature type="compositionally biased region" description="Acidic residues" evidence="1">
    <location>
        <begin position="347"/>
        <end position="359"/>
    </location>
</feature>
<accession>A0ABT2HX21</accession>
<protein>
    <submittedName>
        <fullName evidence="2">PAC2 family protein</fullName>
    </submittedName>
</protein>
<dbReference type="SUPFAM" id="SSF159659">
    <property type="entry name" value="Cgl1923-like"/>
    <property type="match status" value="1"/>
</dbReference>
<feature type="compositionally biased region" description="Polar residues" evidence="1">
    <location>
        <begin position="319"/>
        <end position="330"/>
    </location>
</feature>
<organism evidence="2 3">
    <name type="scientific">Pseudoclavibacter albus</name>
    <dbReference type="NCBI Taxonomy" id="272241"/>
    <lineage>
        <taxon>Bacteria</taxon>
        <taxon>Bacillati</taxon>
        <taxon>Actinomycetota</taxon>
        <taxon>Actinomycetes</taxon>
        <taxon>Micrococcales</taxon>
        <taxon>Microbacteriaceae</taxon>
        <taxon>Pseudoclavibacter</taxon>
    </lineage>
</organism>
<dbReference type="RefSeq" id="WP_260104210.1">
    <property type="nucleotide sequence ID" value="NZ_JALXSQ010000018.1"/>
</dbReference>
<reference evidence="2 3" key="1">
    <citation type="submission" date="2022-04" db="EMBL/GenBank/DDBJ databases">
        <title>Human microbiome associated bacterial genomes.</title>
        <authorList>
            <person name="Sandstrom S."/>
            <person name="Salamzade R."/>
            <person name="Kalan L.R."/>
        </authorList>
    </citation>
    <scope>NUCLEOTIDE SEQUENCE [LARGE SCALE GENOMIC DNA]</scope>
    <source>
        <strain evidence="3">p3-SID1799</strain>
    </source>
</reference>